<comment type="caution">
    <text evidence="1">The sequence shown here is derived from an EMBL/GenBank/DDBJ whole genome shotgun (WGS) entry which is preliminary data.</text>
</comment>
<evidence type="ECO:0000313" key="1">
    <source>
        <dbReference type="EMBL" id="SAK88675.1"/>
    </source>
</evidence>
<gene>
    <name evidence="1" type="ORF">AWB82_06184</name>
</gene>
<evidence type="ECO:0000313" key="2">
    <source>
        <dbReference type="Proteomes" id="UP000054596"/>
    </source>
</evidence>
<accession>A0A158D1Z6</accession>
<dbReference type="EMBL" id="FCOJ02000067">
    <property type="protein sequence ID" value="SAK88675.1"/>
    <property type="molecule type" value="Genomic_DNA"/>
</dbReference>
<name>A0A158D1Z6_9BURK</name>
<dbReference type="AlphaFoldDB" id="A0A158D1Z6"/>
<sequence>MQHAQNQVNQAANETSNNAIAYVIDQHIGWEQDEDVV</sequence>
<protein>
    <submittedName>
        <fullName evidence="1">Uncharacterized protein</fullName>
    </submittedName>
</protein>
<reference evidence="1" key="1">
    <citation type="submission" date="2016-01" db="EMBL/GenBank/DDBJ databases">
        <authorList>
            <person name="Peeters C."/>
        </authorList>
    </citation>
    <scope>NUCLEOTIDE SEQUENCE [LARGE SCALE GENOMIC DNA]</scope>
    <source>
        <strain evidence="1">LMG 29325</strain>
    </source>
</reference>
<dbReference type="Proteomes" id="UP000054596">
    <property type="component" value="Unassembled WGS sequence"/>
</dbReference>
<organism evidence="1 2">
    <name type="scientific">Caballeronia glebae</name>
    <dbReference type="NCBI Taxonomy" id="1777143"/>
    <lineage>
        <taxon>Bacteria</taxon>
        <taxon>Pseudomonadati</taxon>
        <taxon>Pseudomonadota</taxon>
        <taxon>Betaproteobacteria</taxon>
        <taxon>Burkholderiales</taxon>
        <taxon>Burkholderiaceae</taxon>
        <taxon>Caballeronia</taxon>
    </lineage>
</organism>
<proteinExistence type="predicted"/>
<keyword evidence="2" id="KW-1185">Reference proteome</keyword>